<evidence type="ECO:0000313" key="2">
    <source>
        <dbReference type="EMBL" id="KMM70673.1"/>
    </source>
</evidence>
<reference evidence="3" key="3">
    <citation type="journal article" date="2010" name="Genome Res.">
        <title>Population genomic sequencing of Coccidioides fungi reveals recent hybridization and transposon control.</title>
        <authorList>
            <person name="Neafsey D.E."/>
            <person name="Barker B.M."/>
            <person name="Sharpton T.J."/>
            <person name="Stajich J.E."/>
            <person name="Park D.J."/>
            <person name="Whiston E."/>
            <person name="Hung C.-Y."/>
            <person name="McMahan C."/>
            <person name="White J."/>
            <person name="Sykes S."/>
            <person name="Heiman D."/>
            <person name="Young S."/>
            <person name="Zeng Q."/>
            <person name="Abouelleil A."/>
            <person name="Aftuck L."/>
            <person name="Bessette D."/>
            <person name="Brown A."/>
            <person name="FitzGerald M."/>
            <person name="Lui A."/>
            <person name="Macdonald J.P."/>
            <person name="Priest M."/>
            <person name="Orbach M.J."/>
            <person name="Galgiani J.N."/>
            <person name="Kirkland T.N."/>
            <person name="Cole G.T."/>
            <person name="Birren B.W."/>
            <person name="Henn M.R."/>
            <person name="Taylor J.W."/>
            <person name="Rounsley S.D."/>
        </authorList>
    </citation>
    <scope>NUCLEOTIDE SEQUENCE [LARGE SCALE GENOMIC DNA]</scope>
    <source>
        <strain evidence="3">RMSCC 3488</strain>
    </source>
</reference>
<reference evidence="2 3" key="1">
    <citation type="submission" date="2007-06" db="EMBL/GenBank/DDBJ databases">
        <title>The Genome Sequence of Coccidioides posadasii RMSCC_3488.</title>
        <authorList>
            <consortium name="Coccidioides Genome Resources Consortium"/>
            <consortium name="The Broad Institute Genome Sequencing Platform"/>
            <person name="Henn M.R."/>
            <person name="Sykes S."/>
            <person name="Young S."/>
            <person name="Jaffe D."/>
            <person name="Berlin A."/>
            <person name="Alvarez P."/>
            <person name="Butler J."/>
            <person name="Gnerre S."/>
            <person name="Grabherr M."/>
            <person name="Mauceli E."/>
            <person name="Brockman W."/>
            <person name="Kodira C."/>
            <person name="Alvarado L."/>
            <person name="Zeng Q."/>
            <person name="Crawford M."/>
            <person name="Antoine C."/>
            <person name="Devon K."/>
            <person name="Galgiani J."/>
            <person name="Orsborn K."/>
            <person name="Lewis M.L."/>
            <person name="Nusbaum C."/>
            <person name="Galagan J."/>
            <person name="Birren B."/>
        </authorList>
    </citation>
    <scope>NUCLEOTIDE SEQUENCE [LARGE SCALE GENOMIC DNA]</scope>
    <source>
        <strain evidence="2 3">RMSCC 3488</strain>
    </source>
</reference>
<dbReference type="PANTHER" id="PTHR43798">
    <property type="entry name" value="MONOACYLGLYCEROL LIPASE"/>
    <property type="match status" value="1"/>
</dbReference>
<name>A0A0J6FK30_COCPO</name>
<feature type="domain" description="AB hydrolase-1" evidence="1">
    <location>
        <begin position="52"/>
        <end position="310"/>
    </location>
</feature>
<protein>
    <recommendedName>
        <fullName evidence="1">AB hydrolase-1 domain-containing protein</fullName>
    </recommendedName>
</protein>
<gene>
    <name evidence="2" type="ORF">CPAG_06984</name>
</gene>
<dbReference type="Pfam" id="PF12697">
    <property type="entry name" value="Abhydrolase_6"/>
    <property type="match status" value="1"/>
</dbReference>
<dbReference type="Proteomes" id="UP000054567">
    <property type="component" value="Unassembled WGS sequence"/>
</dbReference>
<dbReference type="InterPro" id="IPR050266">
    <property type="entry name" value="AB_hydrolase_sf"/>
</dbReference>
<dbReference type="Gene3D" id="3.40.50.1820">
    <property type="entry name" value="alpha/beta hydrolase"/>
    <property type="match status" value="1"/>
</dbReference>
<dbReference type="EMBL" id="DS268112">
    <property type="protein sequence ID" value="KMM70673.1"/>
    <property type="molecule type" value="Genomic_DNA"/>
</dbReference>
<sequence>MVPHTDQDTQKNSWENCPAKSSLVSVGTHSLFLSVSGPPRQPAEPVILTFTGAGDSTSSYPALKRLVSPHARILLYDRSGLGNSERGTSPISAETAAKELSMALEAVKLGPPYILLAHSYGAIVAREFLHLHDEHVVGMVLAEASTERQYLFFEIPDRNILSLLGDLNFATVTGLRDSSKLSREEWRARAEELSRSAVAAQEEADGYVQVCQTLAEKNQLERRVMGSRPVCIIRCNTASEYQRIYDRGVEAGNGTEEERKAFRDLLSRWDDWAKELAEEQTRLSSKCRLVLVPDCGHNVHIAQPDIVADAIRWVLSQTTPSRILTSSEGSLVMKLSSHTSNGPVVNMQESS</sequence>
<accession>A0A0J6FK30</accession>
<organism evidence="2 3">
    <name type="scientific">Coccidioides posadasii RMSCC 3488</name>
    <dbReference type="NCBI Taxonomy" id="454284"/>
    <lineage>
        <taxon>Eukaryota</taxon>
        <taxon>Fungi</taxon>
        <taxon>Dikarya</taxon>
        <taxon>Ascomycota</taxon>
        <taxon>Pezizomycotina</taxon>
        <taxon>Eurotiomycetes</taxon>
        <taxon>Eurotiomycetidae</taxon>
        <taxon>Onygenales</taxon>
        <taxon>Onygenaceae</taxon>
        <taxon>Coccidioides</taxon>
    </lineage>
</organism>
<proteinExistence type="predicted"/>
<dbReference type="SUPFAM" id="SSF53474">
    <property type="entry name" value="alpha/beta-Hydrolases"/>
    <property type="match status" value="1"/>
</dbReference>
<dbReference type="AlphaFoldDB" id="A0A0J6FK30"/>
<reference evidence="3" key="2">
    <citation type="journal article" date="2009" name="Genome Res.">
        <title>Comparative genomic analyses of the human fungal pathogens Coccidioides and their relatives.</title>
        <authorList>
            <person name="Sharpton T.J."/>
            <person name="Stajich J.E."/>
            <person name="Rounsley S.D."/>
            <person name="Gardner M.J."/>
            <person name="Wortman J.R."/>
            <person name="Jordar V.S."/>
            <person name="Maiti R."/>
            <person name="Kodira C.D."/>
            <person name="Neafsey D.E."/>
            <person name="Zeng Q."/>
            <person name="Hung C.-Y."/>
            <person name="McMahan C."/>
            <person name="Muszewska A."/>
            <person name="Grynberg M."/>
            <person name="Mandel M.A."/>
            <person name="Kellner E.M."/>
            <person name="Barker B.M."/>
            <person name="Galgiani J.N."/>
            <person name="Orbach M.J."/>
            <person name="Kirkland T.N."/>
            <person name="Cole G.T."/>
            <person name="Henn M.R."/>
            <person name="Birren B.W."/>
            <person name="Taylor J.W."/>
        </authorList>
    </citation>
    <scope>NUCLEOTIDE SEQUENCE [LARGE SCALE GENOMIC DNA]</scope>
    <source>
        <strain evidence="3">RMSCC 3488</strain>
    </source>
</reference>
<dbReference type="VEuPathDB" id="FungiDB:CPAG_06984"/>
<evidence type="ECO:0000259" key="1">
    <source>
        <dbReference type="Pfam" id="PF12697"/>
    </source>
</evidence>
<dbReference type="PANTHER" id="PTHR43798:SF33">
    <property type="entry name" value="HYDROLASE, PUTATIVE (AFU_ORTHOLOGUE AFUA_2G14860)-RELATED"/>
    <property type="match status" value="1"/>
</dbReference>
<dbReference type="OrthoDB" id="294702at2759"/>
<dbReference type="InterPro" id="IPR000073">
    <property type="entry name" value="AB_hydrolase_1"/>
</dbReference>
<evidence type="ECO:0000313" key="3">
    <source>
        <dbReference type="Proteomes" id="UP000054567"/>
    </source>
</evidence>
<dbReference type="GO" id="GO:0016020">
    <property type="term" value="C:membrane"/>
    <property type="evidence" value="ECO:0007669"/>
    <property type="project" value="TreeGrafter"/>
</dbReference>
<dbReference type="InterPro" id="IPR029058">
    <property type="entry name" value="AB_hydrolase_fold"/>
</dbReference>